<dbReference type="Gene3D" id="3.90.1150.10">
    <property type="entry name" value="Aspartate Aminotransferase, domain 1"/>
    <property type="match status" value="1"/>
</dbReference>
<comment type="cofactor">
    <cofactor evidence="1 7 8">
        <name>pyridoxal 5'-phosphate</name>
        <dbReference type="ChEBI" id="CHEBI:597326"/>
    </cofactor>
</comment>
<keyword evidence="2 7" id="KW-0663">Pyridoxal phosphate</keyword>
<dbReference type="Gene3D" id="6.10.140.2150">
    <property type="match status" value="1"/>
</dbReference>
<evidence type="ECO:0000256" key="2">
    <source>
        <dbReference type="ARBA" id="ARBA00022898"/>
    </source>
</evidence>
<dbReference type="Proteomes" id="UP000240830">
    <property type="component" value="Unassembled WGS sequence"/>
</dbReference>
<evidence type="ECO:0000256" key="5">
    <source>
        <dbReference type="ARBA" id="ARBA00038965"/>
    </source>
</evidence>
<dbReference type="InterPro" id="IPR015424">
    <property type="entry name" value="PyrdxlP-dep_Trfase"/>
</dbReference>
<keyword evidence="3 8" id="KW-0456">Lyase</keyword>
<sequence>MIAPNTAHAAFEKAAQYFGIRLIHVPVDVVTGKASAQDMIRLITPNTIALVASAPCFSLGVMDDVESIAALAAEHGIGCHVDCCLGSFLLPQLAKLGRTAVSPFDFSVPGVTSISCDSHKYGFTPKGGSIIMYRGTALRQYQYFVSTEWSGGIYATPTLLGSRPGALIAATWATMITLGQDGYRQAAGQIALMVDRLCDIIEHTEDLFIFGKPASSVVAFGSSTLNVYAINDEMSHRGWHLNALQNPAAVHIACTMLTTESTIEKFMEDIAESVAAVRAQPMLSLGAGTAAIYGTNAVLPDKSIIEDVAKGYIDLLYKL</sequence>
<dbReference type="GO" id="GO:0008117">
    <property type="term" value="F:sphinganine-1-phosphate aldolase activity"/>
    <property type="evidence" value="ECO:0007669"/>
    <property type="project" value="UniProtKB-EC"/>
</dbReference>
<evidence type="ECO:0000256" key="1">
    <source>
        <dbReference type="ARBA" id="ARBA00001933"/>
    </source>
</evidence>
<evidence type="ECO:0000256" key="6">
    <source>
        <dbReference type="ARBA" id="ARBA00042568"/>
    </source>
</evidence>
<keyword evidence="10" id="KW-1185">Reference proteome</keyword>
<evidence type="ECO:0000256" key="7">
    <source>
        <dbReference type="PIRSR" id="PIRSR602129-50"/>
    </source>
</evidence>
<dbReference type="InterPro" id="IPR002129">
    <property type="entry name" value="PyrdxlP-dep_de-COase"/>
</dbReference>
<dbReference type="InterPro" id="IPR050477">
    <property type="entry name" value="GrpII_AminoAcid_Decarb"/>
</dbReference>
<dbReference type="AlphaFoldDB" id="A0A2H9TJR9"/>
<protein>
    <recommendedName>
        <fullName evidence="5">sphinganine-1-phosphate aldolase</fullName>
        <ecNumber evidence="5">4.1.2.27</ecNumber>
    </recommendedName>
    <alternativeName>
        <fullName evidence="6">Sphingosine-1-phosphate aldolase</fullName>
    </alternativeName>
</protein>
<dbReference type="GO" id="GO:0005783">
    <property type="term" value="C:endoplasmic reticulum"/>
    <property type="evidence" value="ECO:0007669"/>
    <property type="project" value="TreeGrafter"/>
</dbReference>
<dbReference type="GO" id="GO:0030149">
    <property type="term" value="P:sphingolipid catabolic process"/>
    <property type="evidence" value="ECO:0007669"/>
    <property type="project" value="TreeGrafter"/>
</dbReference>
<evidence type="ECO:0000313" key="10">
    <source>
        <dbReference type="Proteomes" id="UP000240830"/>
    </source>
</evidence>
<dbReference type="GO" id="GO:0030170">
    <property type="term" value="F:pyridoxal phosphate binding"/>
    <property type="evidence" value="ECO:0007669"/>
    <property type="project" value="InterPro"/>
</dbReference>
<evidence type="ECO:0000256" key="4">
    <source>
        <dbReference type="ARBA" id="ARBA00038302"/>
    </source>
</evidence>
<dbReference type="InterPro" id="IPR015422">
    <property type="entry name" value="PyrdxlP-dep_Trfase_small"/>
</dbReference>
<evidence type="ECO:0000313" key="9">
    <source>
        <dbReference type="EMBL" id="PJF17985.1"/>
    </source>
</evidence>
<dbReference type="PANTHER" id="PTHR42735">
    <property type="match status" value="1"/>
</dbReference>
<dbReference type="EC" id="4.1.2.27" evidence="5"/>
<comment type="similarity">
    <text evidence="4">Belongs to the group II decarboxylase family. Sphingosine-1-phosphate lyase subfamily.</text>
</comment>
<dbReference type="SUPFAM" id="SSF53383">
    <property type="entry name" value="PLP-dependent transferases"/>
    <property type="match status" value="1"/>
</dbReference>
<dbReference type="Gene3D" id="3.40.640.10">
    <property type="entry name" value="Type I PLP-dependent aspartate aminotransferase-like (Major domain)"/>
    <property type="match status" value="1"/>
</dbReference>
<dbReference type="OrthoDB" id="10254570at2759"/>
<dbReference type="PANTHER" id="PTHR42735:SF6">
    <property type="entry name" value="SPHINGOSINE-1-PHOSPHATE LYASE 1"/>
    <property type="match status" value="1"/>
</dbReference>
<dbReference type="GO" id="GO:0016020">
    <property type="term" value="C:membrane"/>
    <property type="evidence" value="ECO:0007669"/>
    <property type="project" value="GOC"/>
</dbReference>
<dbReference type="GO" id="GO:0019752">
    <property type="term" value="P:carboxylic acid metabolic process"/>
    <property type="evidence" value="ECO:0007669"/>
    <property type="project" value="InterPro"/>
</dbReference>
<accession>A0A2H9TJR9</accession>
<proteinExistence type="inferred from homology"/>
<dbReference type="STRING" id="1246581.A0A2H9TJR9"/>
<reference evidence="9 10" key="1">
    <citation type="submission" date="2016-10" db="EMBL/GenBank/DDBJ databases">
        <title>The genome of Paramicrosporidium saccamoebae is the missing link in understanding Cryptomycota and Microsporidia evolution.</title>
        <authorList>
            <person name="Quandt C.A."/>
            <person name="Beaudet D."/>
            <person name="Corsaro D."/>
            <person name="Michel R."/>
            <person name="Corradi N."/>
            <person name="James T."/>
        </authorList>
    </citation>
    <scope>NUCLEOTIDE SEQUENCE [LARGE SCALE GENOMIC DNA]</scope>
    <source>
        <strain evidence="9 10">KSL3</strain>
    </source>
</reference>
<evidence type="ECO:0000256" key="3">
    <source>
        <dbReference type="ARBA" id="ARBA00023239"/>
    </source>
</evidence>
<dbReference type="InterPro" id="IPR015421">
    <property type="entry name" value="PyrdxlP-dep_Trfase_major"/>
</dbReference>
<organism evidence="9 10">
    <name type="scientific">Paramicrosporidium saccamoebae</name>
    <dbReference type="NCBI Taxonomy" id="1246581"/>
    <lineage>
        <taxon>Eukaryota</taxon>
        <taxon>Fungi</taxon>
        <taxon>Fungi incertae sedis</taxon>
        <taxon>Cryptomycota</taxon>
        <taxon>Cryptomycota incertae sedis</taxon>
        <taxon>Paramicrosporidium</taxon>
    </lineage>
</organism>
<gene>
    <name evidence="9" type="ORF">PSACC_02295</name>
</gene>
<name>A0A2H9TJR9_9FUNG</name>
<feature type="modified residue" description="N6-(pyridoxal phosphate)lysine" evidence="7">
    <location>
        <position position="120"/>
    </location>
</feature>
<comment type="caution">
    <text evidence="9">The sequence shown here is derived from an EMBL/GenBank/DDBJ whole genome shotgun (WGS) entry which is preliminary data.</text>
</comment>
<dbReference type="EMBL" id="MTSL01000150">
    <property type="protein sequence ID" value="PJF17985.1"/>
    <property type="molecule type" value="Genomic_DNA"/>
</dbReference>
<evidence type="ECO:0000256" key="8">
    <source>
        <dbReference type="RuleBase" id="RU000382"/>
    </source>
</evidence>
<dbReference type="Pfam" id="PF00282">
    <property type="entry name" value="Pyridoxal_deC"/>
    <property type="match status" value="1"/>
</dbReference>